<name>A0A9P6WT03_RHIOR</name>
<gene>
    <name evidence="1" type="ORF">G6F64_014679</name>
</gene>
<evidence type="ECO:0000313" key="2">
    <source>
        <dbReference type="Proteomes" id="UP000716291"/>
    </source>
</evidence>
<proteinExistence type="predicted"/>
<organism evidence="1 2">
    <name type="scientific">Rhizopus oryzae</name>
    <name type="common">Mucormycosis agent</name>
    <name type="synonym">Rhizopus arrhizus var. delemar</name>
    <dbReference type="NCBI Taxonomy" id="64495"/>
    <lineage>
        <taxon>Eukaryota</taxon>
        <taxon>Fungi</taxon>
        <taxon>Fungi incertae sedis</taxon>
        <taxon>Mucoromycota</taxon>
        <taxon>Mucoromycotina</taxon>
        <taxon>Mucoromycetes</taxon>
        <taxon>Mucorales</taxon>
        <taxon>Mucorineae</taxon>
        <taxon>Rhizopodaceae</taxon>
        <taxon>Rhizopus</taxon>
    </lineage>
</organism>
<dbReference type="AlphaFoldDB" id="A0A9P6WT03"/>
<comment type="caution">
    <text evidence="1">The sequence shown here is derived from an EMBL/GenBank/DDBJ whole genome shotgun (WGS) entry which is preliminary data.</text>
</comment>
<reference evidence="1" key="1">
    <citation type="journal article" date="2020" name="Microb. Genom.">
        <title>Genetic diversity of clinical and environmental Mucorales isolates obtained from an investigation of mucormycosis cases among solid organ transplant recipients.</title>
        <authorList>
            <person name="Nguyen M.H."/>
            <person name="Kaul D."/>
            <person name="Muto C."/>
            <person name="Cheng S.J."/>
            <person name="Richter R.A."/>
            <person name="Bruno V.M."/>
            <person name="Liu G."/>
            <person name="Beyhan S."/>
            <person name="Sundermann A.J."/>
            <person name="Mounaud S."/>
            <person name="Pasculle A.W."/>
            <person name="Nierman W.C."/>
            <person name="Driscoll E."/>
            <person name="Cumbie R."/>
            <person name="Clancy C.J."/>
            <person name="Dupont C.L."/>
        </authorList>
    </citation>
    <scope>NUCLEOTIDE SEQUENCE</scope>
    <source>
        <strain evidence="1">GL11</strain>
    </source>
</reference>
<dbReference type="Proteomes" id="UP000716291">
    <property type="component" value="Unassembled WGS sequence"/>
</dbReference>
<protein>
    <submittedName>
        <fullName evidence="1">Uncharacterized protein</fullName>
    </submittedName>
</protein>
<sequence>MPWRRLPTISPKVKHSAAGIARIARISRKFARGVAFSNGCAELALKKPPPLVPRRWMASCEATGPIANVCVEVTAGSVTGWPLASRTGWPWASTRGWS</sequence>
<evidence type="ECO:0000313" key="1">
    <source>
        <dbReference type="EMBL" id="KAG1278016.1"/>
    </source>
</evidence>
<keyword evidence="2" id="KW-1185">Reference proteome</keyword>
<accession>A0A9P6WT03</accession>
<dbReference type="EMBL" id="JAANQT010009210">
    <property type="protein sequence ID" value="KAG1278016.1"/>
    <property type="molecule type" value="Genomic_DNA"/>
</dbReference>